<name>A0A9J6QU57_9FIRM</name>
<dbReference type="SUPFAM" id="SSF102114">
    <property type="entry name" value="Radical SAM enzymes"/>
    <property type="match status" value="1"/>
</dbReference>
<dbReference type="RefSeq" id="WP_253019810.1">
    <property type="nucleotide sequence ID" value="NZ_JAOSHN010000003.1"/>
</dbReference>
<protein>
    <submittedName>
        <fullName evidence="5">Radical SAM protein</fullName>
    </submittedName>
</protein>
<gene>
    <name evidence="5" type="ORF">OBO34_07785</name>
</gene>
<dbReference type="InterPro" id="IPR040086">
    <property type="entry name" value="MJ0683-like"/>
</dbReference>
<dbReference type="InterPro" id="IPR058240">
    <property type="entry name" value="rSAM_sf"/>
</dbReference>
<organism evidence="5 6">
    <name type="scientific">Hominibacterium faecale</name>
    <dbReference type="NCBI Taxonomy" id="2839743"/>
    <lineage>
        <taxon>Bacteria</taxon>
        <taxon>Bacillati</taxon>
        <taxon>Bacillota</taxon>
        <taxon>Clostridia</taxon>
        <taxon>Peptostreptococcales</taxon>
        <taxon>Anaerovoracaceae</taxon>
        <taxon>Hominibacterium</taxon>
    </lineage>
</organism>
<dbReference type="Gene3D" id="3.80.30.30">
    <property type="match status" value="1"/>
</dbReference>
<dbReference type="GO" id="GO:0003824">
    <property type="term" value="F:catalytic activity"/>
    <property type="evidence" value="ECO:0007669"/>
    <property type="project" value="InterPro"/>
</dbReference>
<comment type="caution">
    <text evidence="5">The sequence shown here is derived from an EMBL/GenBank/DDBJ whole genome shotgun (WGS) entry which is preliminary data.</text>
</comment>
<evidence type="ECO:0000256" key="1">
    <source>
        <dbReference type="ARBA" id="ARBA00022723"/>
    </source>
</evidence>
<dbReference type="Pfam" id="PF04055">
    <property type="entry name" value="Radical_SAM"/>
    <property type="match status" value="1"/>
</dbReference>
<proteinExistence type="predicted"/>
<keyword evidence="3" id="KW-0411">Iron-sulfur</keyword>
<dbReference type="SFLD" id="SFLDG01084">
    <property type="entry name" value="Uncharacterised_Radical_SAM_Su"/>
    <property type="match status" value="1"/>
</dbReference>
<dbReference type="Proteomes" id="UP001065549">
    <property type="component" value="Unassembled WGS sequence"/>
</dbReference>
<dbReference type="AlphaFoldDB" id="A0A9J6QU57"/>
<keyword evidence="1" id="KW-0479">Metal-binding</keyword>
<dbReference type="InterPro" id="IPR007197">
    <property type="entry name" value="rSAM"/>
</dbReference>
<dbReference type="GO" id="GO:0051536">
    <property type="term" value="F:iron-sulfur cluster binding"/>
    <property type="evidence" value="ECO:0007669"/>
    <property type="project" value="UniProtKB-KW"/>
</dbReference>
<dbReference type="PANTHER" id="PTHR43432:SF5">
    <property type="entry name" value="ELP3_MIAA_NIFB-LIKE RADICAL SAM CORE DOMAIN-CONTAINING PROTEIN"/>
    <property type="match status" value="1"/>
</dbReference>
<dbReference type="SFLD" id="SFLDS00029">
    <property type="entry name" value="Radical_SAM"/>
    <property type="match status" value="1"/>
</dbReference>
<feature type="domain" description="Radical SAM core" evidence="4">
    <location>
        <begin position="16"/>
        <end position="183"/>
    </location>
</feature>
<evidence type="ECO:0000256" key="2">
    <source>
        <dbReference type="ARBA" id="ARBA00023004"/>
    </source>
</evidence>
<reference evidence="5" key="1">
    <citation type="submission" date="2022-09" db="EMBL/GenBank/DDBJ databases">
        <title>Culturomic study of gut microbiota in children with autism spectrum disorder.</title>
        <authorList>
            <person name="Efimov B.A."/>
            <person name="Chaplin A.V."/>
            <person name="Sokolova S.R."/>
            <person name="Pikina A.P."/>
            <person name="Korzhanova M."/>
            <person name="Belova V."/>
            <person name="Korostin D."/>
        </authorList>
    </citation>
    <scope>NUCLEOTIDE SEQUENCE</scope>
    <source>
        <strain evidence="5">ASD5510</strain>
    </source>
</reference>
<keyword evidence="6" id="KW-1185">Reference proteome</keyword>
<dbReference type="PANTHER" id="PTHR43432">
    <property type="entry name" value="SLR0285 PROTEIN"/>
    <property type="match status" value="1"/>
</dbReference>
<keyword evidence="2" id="KW-0408">Iron</keyword>
<dbReference type="EMBL" id="JAOSHN010000003">
    <property type="protein sequence ID" value="MCU7378255.1"/>
    <property type="molecule type" value="Genomic_DNA"/>
</dbReference>
<sequence length="296" mass="33961">MHQVKAKGILSAKNGINLYRGCSHGCIYCDSRSKCYHMPHAFTDIEVKSNAVELLEDALKRKRKKCMIATGAMTDPYIPLEMELEHTRACLKLIERYGFGAVLHTKSDRILRDLDLICRINRKTKCVVQTTLTTYDDALCKIVEPNVAATGQRLAMLRTMRDNGIPTIVWVSPILPYINDTEENLQGLLEGCIEAGVHGIICFGMGLTLREGNREYFYQQLDRYFPGLKQKYIEEYGNAYQVNSPKNQDLMRLLKTTCKKHGILCDINEIFKYLAEFEDKEEARQLSFFPNTERIE</sequence>
<dbReference type="GO" id="GO:0046872">
    <property type="term" value="F:metal ion binding"/>
    <property type="evidence" value="ECO:0007669"/>
    <property type="project" value="UniProtKB-KW"/>
</dbReference>
<accession>A0A9J6QU57</accession>
<evidence type="ECO:0000313" key="5">
    <source>
        <dbReference type="EMBL" id="MCU7378255.1"/>
    </source>
</evidence>
<evidence type="ECO:0000313" key="6">
    <source>
        <dbReference type="Proteomes" id="UP001065549"/>
    </source>
</evidence>
<evidence type="ECO:0000256" key="3">
    <source>
        <dbReference type="ARBA" id="ARBA00023014"/>
    </source>
</evidence>
<evidence type="ECO:0000259" key="4">
    <source>
        <dbReference type="Pfam" id="PF04055"/>
    </source>
</evidence>